<dbReference type="EMBL" id="BAAAZA010000051">
    <property type="protein sequence ID" value="GAA3902658.1"/>
    <property type="molecule type" value="Genomic_DNA"/>
</dbReference>
<dbReference type="SMART" id="SM00421">
    <property type="entry name" value="HTH_LUXR"/>
    <property type="match status" value="1"/>
</dbReference>
<dbReference type="Pfam" id="PF00072">
    <property type="entry name" value="Response_reg"/>
    <property type="match status" value="2"/>
</dbReference>
<feature type="modified residue" description="4-aspartylphosphate" evidence="5">
    <location>
        <position position="180"/>
    </location>
</feature>
<evidence type="ECO:0000256" key="5">
    <source>
        <dbReference type="PROSITE-ProRule" id="PRU00169"/>
    </source>
</evidence>
<keyword evidence="2" id="KW-0805">Transcription regulation</keyword>
<dbReference type="SUPFAM" id="SSF52172">
    <property type="entry name" value="CheY-like"/>
    <property type="match status" value="2"/>
</dbReference>
<evidence type="ECO:0000256" key="3">
    <source>
        <dbReference type="ARBA" id="ARBA00023125"/>
    </source>
</evidence>
<keyword evidence="9" id="KW-1185">Reference proteome</keyword>
<comment type="caution">
    <text evidence="8">The sequence shown here is derived from an EMBL/GenBank/DDBJ whole genome shotgun (WGS) entry which is preliminary data.</text>
</comment>
<evidence type="ECO:0000313" key="8">
    <source>
        <dbReference type="EMBL" id="GAA3902658.1"/>
    </source>
</evidence>
<feature type="domain" description="HTH luxR-type" evidence="6">
    <location>
        <begin position="272"/>
        <end position="343"/>
    </location>
</feature>
<evidence type="ECO:0000256" key="2">
    <source>
        <dbReference type="ARBA" id="ARBA00023015"/>
    </source>
</evidence>
<name>A0ABP7LLD3_9ACTN</name>
<keyword evidence="4" id="KW-0804">Transcription</keyword>
<dbReference type="Pfam" id="PF00196">
    <property type="entry name" value="GerE"/>
    <property type="match status" value="1"/>
</dbReference>
<protein>
    <recommendedName>
        <fullName evidence="10">DNA-binding response regulator</fullName>
    </recommendedName>
</protein>
<dbReference type="PANTHER" id="PTHR43214:SF24">
    <property type="entry name" value="TRANSCRIPTIONAL REGULATORY PROTEIN NARL-RELATED"/>
    <property type="match status" value="1"/>
</dbReference>
<dbReference type="CDD" id="cd17535">
    <property type="entry name" value="REC_NarL-like"/>
    <property type="match status" value="1"/>
</dbReference>
<evidence type="ECO:0000259" key="7">
    <source>
        <dbReference type="PROSITE" id="PS50110"/>
    </source>
</evidence>
<accession>A0ABP7LLD3</accession>
<dbReference type="InterPro" id="IPR016032">
    <property type="entry name" value="Sig_transdc_resp-reg_C-effctor"/>
</dbReference>
<evidence type="ECO:0000313" key="9">
    <source>
        <dbReference type="Proteomes" id="UP001501563"/>
    </source>
</evidence>
<organism evidence="8 9">
    <name type="scientific">Streptomyces lannensis</name>
    <dbReference type="NCBI Taxonomy" id="766498"/>
    <lineage>
        <taxon>Bacteria</taxon>
        <taxon>Bacillati</taxon>
        <taxon>Actinomycetota</taxon>
        <taxon>Actinomycetes</taxon>
        <taxon>Kitasatosporales</taxon>
        <taxon>Streptomycetaceae</taxon>
        <taxon>Streptomyces</taxon>
    </lineage>
</organism>
<dbReference type="PANTHER" id="PTHR43214">
    <property type="entry name" value="TWO-COMPONENT RESPONSE REGULATOR"/>
    <property type="match status" value="1"/>
</dbReference>
<dbReference type="CDD" id="cd00156">
    <property type="entry name" value="REC"/>
    <property type="match status" value="1"/>
</dbReference>
<evidence type="ECO:0000256" key="1">
    <source>
        <dbReference type="ARBA" id="ARBA00022553"/>
    </source>
</evidence>
<dbReference type="InterPro" id="IPR058245">
    <property type="entry name" value="NreC/VraR/RcsB-like_REC"/>
</dbReference>
<feature type="domain" description="Response regulatory" evidence="7">
    <location>
        <begin position="7"/>
        <end position="123"/>
    </location>
</feature>
<feature type="modified residue" description="4-aspartylphosphate" evidence="5">
    <location>
        <position position="57"/>
    </location>
</feature>
<dbReference type="InterPro" id="IPR011006">
    <property type="entry name" value="CheY-like_superfamily"/>
</dbReference>
<dbReference type="SUPFAM" id="SSF46894">
    <property type="entry name" value="C-terminal effector domain of the bipartite response regulators"/>
    <property type="match status" value="1"/>
</dbReference>
<dbReference type="SMART" id="SM00448">
    <property type="entry name" value="REC"/>
    <property type="match status" value="2"/>
</dbReference>
<keyword evidence="1 5" id="KW-0597">Phosphoprotein</keyword>
<evidence type="ECO:0000259" key="6">
    <source>
        <dbReference type="PROSITE" id="PS50043"/>
    </source>
</evidence>
<dbReference type="PROSITE" id="PS50110">
    <property type="entry name" value="RESPONSE_REGULATORY"/>
    <property type="match status" value="2"/>
</dbReference>
<dbReference type="PROSITE" id="PS50043">
    <property type="entry name" value="HTH_LUXR_2"/>
    <property type="match status" value="1"/>
</dbReference>
<evidence type="ECO:0008006" key="10">
    <source>
        <dbReference type="Google" id="ProtNLM"/>
    </source>
</evidence>
<keyword evidence="3" id="KW-0238">DNA-binding</keyword>
<dbReference type="CDD" id="cd06170">
    <property type="entry name" value="LuxR_C_like"/>
    <property type="match status" value="1"/>
</dbReference>
<dbReference type="Proteomes" id="UP001501563">
    <property type="component" value="Unassembled WGS sequence"/>
</dbReference>
<evidence type="ECO:0000256" key="4">
    <source>
        <dbReference type="ARBA" id="ARBA00023163"/>
    </source>
</evidence>
<reference evidence="9" key="1">
    <citation type="journal article" date="2019" name="Int. J. Syst. Evol. Microbiol.">
        <title>The Global Catalogue of Microorganisms (GCM) 10K type strain sequencing project: providing services to taxonomists for standard genome sequencing and annotation.</title>
        <authorList>
            <consortium name="The Broad Institute Genomics Platform"/>
            <consortium name="The Broad Institute Genome Sequencing Center for Infectious Disease"/>
            <person name="Wu L."/>
            <person name="Ma J."/>
        </authorList>
    </citation>
    <scope>NUCLEOTIDE SEQUENCE [LARGE SCALE GENOMIC DNA]</scope>
    <source>
        <strain evidence="9">JCM 16578</strain>
    </source>
</reference>
<gene>
    <name evidence="8" type="ORF">GCM10022207_84670</name>
</gene>
<proteinExistence type="predicted"/>
<dbReference type="InterPro" id="IPR001789">
    <property type="entry name" value="Sig_transdc_resp-reg_receiver"/>
</dbReference>
<feature type="domain" description="Response regulatory" evidence="7">
    <location>
        <begin position="130"/>
        <end position="250"/>
    </location>
</feature>
<dbReference type="PRINTS" id="PR00038">
    <property type="entry name" value="HTHLUXR"/>
</dbReference>
<dbReference type="InterPro" id="IPR000792">
    <property type="entry name" value="Tscrpt_reg_LuxR_C"/>
</dbReference>
<dbReference type="Gene3D" id="3.40.50.2300">
    <property type="match status" value="2"/>
</dbReference>
<sequence length="345" mass="36801">MVSVLLTVLIVDDDPAFLTLATRILEEMGVAEIMTTTSAASATVEAQAKRPQAVLVDVGLPDRDGVDLAEELAALPWSPRVVLTSADKDAVSAALYPEDERALPFVPKEELANGALHSLLMGASAAHPVRVLVGEDDVLLRAGIVRLLAEAGFEVVAQAGDADDFLRKAVVYQPDVAVVDIQMPPGHGDDGLRAALELRERRPETGVLVLSQYYEDQYAVDLIGESAEGVGYLLKERVGDVEAFTDAVARVAAGGSALDPEVVGRMLGRRRRGGPLDSMSPRERDVLAQLAEGKSNQGIAETLVVTTAAVEKHVTNIFSKLGLDTSPTGHRRVLAALAYLRESRR</sequence>
<dbReference type="InterPro" id="IPR039420">
    <property type="entry name" value="WalR-like"/>
</dbReference>